<dbReference type="Proteomes" id="UP000631181">
    <property type="component" value="Unassembled WGS sequence"/>
</dbReference>
<evidence type="ECO:0000256" key="3">
    <source>
        <dbReference type="ARBA" id="ARBA00023015"/>
    </source>
</evidence>
<dbReference type="GO" id="GO:0008270">
    <property type="term" value="F:zinc ion binding"/>
    <property type="evidence" value="ECO:0007669"/>
    <property type="project" value="InterPro"/>
</dbReference>
<dbReference type="GO" id="GO:0006351">
    <property type="term" value="P:DNA-templated transcription"/>
    <property type="evidence" value="ECO:0007669"/>
    <property type="project" value="InterPro"/>
</dbReference>
<dbReference type="CDD" id="cd12148">
    <property type="entry name" value="fungal_TF_MHR"/>
    <property type="match status" value="1"/>
</dbReference>
<gene>
    <name evidence="7" type="ORF">PECM_001653</name>
</gene>
<evidence type="ECO:0000256" key="5">
    <source>
        <dbReference type="ARBA" id="ARBA00023242"/>
    </source>
</evidence>
<dbReference type="InterPro" id="IPR050815">
    <property type="entry name" value="TF_fung"/>
</dbReference>
<comment type="caution">
    <text evidence="7">The sequence shown here is derived from an EMBL/GenBank/DDBJ whole genome shotgun (WGS) entry which is preliminary data.</text>
</comment>
<dbReference type="AlphaFoldDB" id="A0A8J8VZ13"/>
<proteinExistence type="predicted"/>
<evidence type="ECO:0000313" key="8">
    <source>
        <dbReference type="Proteomes" id="UP000631181"/>
    </source>
</evidence>
<comment type="subcellular location">
    <subcellularLocation>
        <location evidence="1">Nucleus</location>
    </subcellularLocation>
</comment>
<evidence type="ECO:0000256" key="1">
    <source>
        <dbReference type="ARBA" id="ARBA00004123"/>
    </source>
</evidence>
<dbReference type="GO" id="GO:0003677">
    <property type="term" value="F:DNA binding"/>
    <property type="evidence" value="ECO:0007669"/>
    <property type="project" value="InterPro"/>
</dbReference>
<dbReference type="SMART" id="SM00906">
    <property type="entry name" value="Fungal_trans"/>
    <property type="match status" value="1"/>
</dbReference>
<dbReference type="GO" id="GO:0005634">
    <property type="term" value="C:nucleus"/>
    <property type="evidence" value="ECO:0007669"/>
    <property type="project" value="UniProtKB-SubCell"/>
</dbReference>
<dbReference type="CDD" id="cd00067">
    <property type="entry name" value="GAL4"/>
    <property type="match status" value="1"/>
</dbReference>
<dbReference type="InterPro" id="IPR001138">
    <property type="entry name" value="Zn2Cys6_DnaBD"/>
</dbReference>
<dbReference type="PANTHER" id="PTHR47338">
    <property type="entry name" value="ZN(II)2CYS6 TRANSCRIPTION FACTOR (EUROFUNG)-RELATED"/>
    <property type="match status" value="1"/>
</dbReference>
<dbReference type="InterPro" id="IPR007219">
    <property type="entry name" value="XnlR_reg_dom"/>
</dbReference>
<accession>A0A8J8VZ13</accession>
<dbReference type="PANTHER" id="PTHR47338:SF20">
    <property type="entry name" value="ZN(II)2CYS6 TRANSCRIPTION FACTOR (EUROFUNG)"/>
    <property type="match status" value="1"/>
</dbReference>
<protein>
    <submittedName>
        <fullName evidence="7">Fungal Zn(2)-Cys(6) binuclear cluster domain-containing protein</fullName>
    </submittedName>
</protein>
<sequence length="614" mass="69454">MEMSGSHSRRSNASCERCKQRKTRCDQKLEDEVRCLRASSAVNGRTLAAVLPQSTSDPPQEEGETLQVQAPIEYRAARVAAEEVPRPTLERTQQINARQPPTDLVVSLTSLFFRHIHPWFPFLDVQRVCLELSWLEDPTLLHYALFGLTLPYSFDSRLDQRSSDSFWKYIKRRIFLEVLEEPSFSALEALTILTLDLSGMTNGPQVWGALAIATTLLTQLHNKDSRVFRTSIADHESSALNKVDSLSRQTLFWAIYALDCYISITTSRPPCLTEDQLKSASLSRERLWQQTSWEVQAGMSFIPSLAWKSQLELLDFSRKAHALYLECVSLDERVDTMYRWLNQVGELSAELAEWALTILPSLQLSVQTDPKHTATARSLPSISLLHAYYHALVIHVHSMMSDPAYEALLGEPFTNTKKDSEVRCLRSICLLSEIVSGDTEKDFDKLGWPFAWSVWVGARYLLALEAREMNPHSSKLATLLNALQSLSRYWQISGKYFRLLKQGIKEVHTGDCTNTPNKQGILPSLVDFRIATSDLEDLFRADPIVQFVPPGEAGEQTADTHDYVAAAEAQQTQSNLADDSYSHFNFQVSDNWFNVPLFASSAYQNDFDVPSQPC</sequence>
<keyword evidence="8" id="KW-1185">Reference proteome</keyword>
<keyword evidence="2" id="KW-0479">Metal-binding</keyword>
<organism evidence="7 8">
    <name type="scientific">Penicillium ucsense</name>
    <dbReference type="NCBI Taxonomy" id="2839758"/>
    <lineage>
        <taxon>Eukaryota</taxon>
        <taxon>Fungi</taxon>
        <taxon>Dikarya</taxon>
        <taxon>Ascomycota</taxon>
        <taxon>Pezizomycotina</taxon>
        <taxon>Eurotiomycetes</taxon>
        <taxon>Eurotiomycetidae</taxon>
        <taxon>Eurotiales</taxon>
        <taxon>Aspergillaceae</taxon>
        <taxon>Penicillium</taxon>
    </lineage>
</organism>
<name>A0A8J8VZ13_9EURO</name>
<evidence type="ECO:0000256" key="2">
    <source>
        <dbReference type="ARBA" id="ARBA00022723"/>
    </source>
</evidence>
<evidence type="ECO:0000313" key="7">
    <source>
        <dbReference type="EMBL" id="KAF7713088.1"/>
    </source>
</evidence>
<keyword evidence="3" id="KW-0805">Transcription regulation</keyword>
<evidence type="ECO:0000256" key="4">
    <source>
        <dbReference type="ARBA" id="ARBA00023163"/>
    </source>
</evidence>
<reference evidence="7" key="1">
    <citation type="journal article" date="2020" name="Front. Microbiol.">
        <title>Gene regulatory networks of Penicillium echinulatum 2HH and Penicillium oxalicum 114-2 inferred by a computational biology approach.</title>
        <authorList>
            <person name="Lenz A.R."/>
            <person name="Galan-Vasquez E."/>
            <person name="Balbinot E."/>
            <person name="De Abreu F.P."/>
            <person name="De Oliveira N.S."/>
            <person name="Da Rosa L.O."/>
            <person name="De Avila E Silva S."/>
            <person name="Camassola M."/>
            <person name="Dillon A.J.P."/>
            <person name="Perez-Rueda E."/>
        </authorList>
    </citation>
    <scope>NUCLEOTIDE SEQUENCE</scope>
    <source>
        <strain evidence="7">S1M29</strain>
    </source>
</reference>
<keyword evidence="4" id="KW-0804">Transcription</keyword>
<evidence type="ECO:0000259" key="6">
    <source>
        <dbReference type="SMART" id="SM00906"/>
    </source>
</evidence>
<dbReference type="EMBL" id="WIWV01000134">
    <property type="protein sequence ID" value="KAF7713088.1"/>
    <property type="molecule type" value="Genomic_DNA"/>
</dbReference>
<dbReference type="GO" id="GO:0000981">
    <property type="term" value="F:DNA-binding transcription factor activity, RNA polymerase II-specific"/>
    <property type="evidence" value="ECO:0007669"/>
    <property type="project" value="InterPro"/>
</dbReference>
<feature type="domain" description="Xylanolytic transcriptional activator regulatory" evidence="6">
    <location>
        <begin position="206"/>
        <end position="288"/>
    </location>
</feature>
<dbReference type="OrthoDB" id="3862662at2759"/>
<keyword evidence="5" id="KW-0539">Nucleus</keyword>
<dbReference type="Pfam" id="PF04082">
    <property type="entry name" value="Fungal_trans"/>
    <property type="match status" value="1"/>
</dbReference>